<dbReference type="Gene3D" id="3.40.50.10810">
    <property type="entry name" value="Tandem AAA-ATPase domain"/>
    <property type="match status" value="1"/>
</dbReference>
<dbReference type="Pfam" id="PF00176">
    <property type="entry name" value="SNF2-rel_dom"/>
    <property type="match status" value="1"/>
</dbReference>
<proteinExistence type="predicted"/>
<dbReference type="PROSITE" id="PS51192">
    <property type="entry name" value="HELICASE_ATP_BIND_1"/>
    <property type="match status" value="1"/>
</dbReference>
<keyword evidence="3" id="KW-0067">ATP-binding</keyword>
<dbReference type="GO" id="GO:0000724">
    <property type="term" value="P:double-strand break repair via homologous recombination"/>
    <property type="evidence" value="ECO:0007669"/>
    <property type="project" value="TreeGrafter"/>
</dbReference>
<dbReference type="STRING" id="1882483.A0A317XMZ3"/>
<evidence type="ECO:0000256" key="2">
    <source>
        <dbReference type="ARBA" id="ARBA00022801"/>
    </source>
</evidence>
<feature type="region of interest" description="Disordered" evidence="4">
    <location>
        <begin position="919"/>
        <end position="943"/>
    </location>
</feature>
<dbReference type="SMART" id="SM00490">
    <property type="entry name" value="HELICc"/>
    <property type="match status" value="1"/>
</dbReference>
<feature type="non-terminal residue" evidence="7">
    <location>
        <position position="1005"/>
    </location>
</feature>
<dbReference type="Proteomes" id="UP000246740">
    <property type="component" value="Unassembled WGS sequence"/>
</dbReference>
<dbReference type="GO" id="GO:0007131">
    <property type="term" value="P:reciprocal meiotic recombination"/>
    <property type="evidence" value="ECO:0007669"/>
    <property type="project" value="TreeGrafter"/>
</dbReference>
<dbReference type="InterPro" id="IPR027417">
    <property type="entry name" value="P-loop_NTPase"/>
</dbReference>
<accession>A0A317XMZ3</accession>
<protein>
    <submittedName>
        <fullName evidence="7">Uncharacterized protein</fullName>
    </submittedName>
</protein>
<feature type="domain" description="Helicase C-terminal" evidence="6">
    <location>
        <begin position="639"/>
        <end position="805"/>
    </location>
</feature>
<dbReference type="AlphaFoldDB" id="A0A317XMZ3"/>
<dbReference type="Gene3D" id="3.40.50.300">
    <property type="entry name" value="P-loop containing nucleotide triphosphate hydrolases"/>
    <property type="match status" value="1"/>
</dbReference>
<dbReference type="CDD" id="cd18004">
    <property type="entry name" value="DEXHc_RAD54"/>
    <property type="match status" value="1"/>
</dbReference>
<dbReference type="SMART" id="SM00487">
    <property type="entry name" value="DEXDc"/>
    <property type="match status" value="1"/>
</dbReference>
<dbReference type="PROSITE" id="PS51194">
    <property type="entry name" value="HELICASE_CTER"/>
    <property type="match status" value="1"/>
</dbReference>
<keyword evidence="8" id="KW-1185">Reference proteome</keyword>
<organism evidence="7 8">
    <name type="scientific">Testicularia cyperi</name>
    <dbReference type="NCBI Taxonomy" id="1882483"/>
    <lineage>
        <taxon>Eukaryota</taxon>
        <taxon>Fungi</taxon>
        <taxon>Dikarya</taxon>
        <taxon>Basidiomycota</taxon>
        <taxon>Ustilaginomycotina</taxon>
        <taxon>Ustilaginomycetes</taxon>
        <taxon>Ustilaginales</taxon>
        <taxon>Anthracoideaceae</taxon>
        <taxon>Testicularia</taxon>
    </lineage>
</organism>
<evidence type="ECO:0000256" key="4">
    <source>
        <dbReference type="SAM" id="MobiDB-lite"/>
    </source>
</evidence>
<feature type="compositionally biased region" description="Polar residues" evidence="4">
    <location>
        <begin position="217"/>
        <end position="228"/>
    </location>
</feature>
<dbReference type="EMBL" id="KZ819194">
    <property type="protein sequence ID" value="PWY99646.1"/>
    <property type="molecule type" value="Genomic_DNA"/>
</dbReference>
<reference evidence="7 8" key="1">
    <citation type="journal article" date="2018" name="Mol. Biol. Evol.">
        <title>Broad Genomic Sampling Reveals a Smut Pathogenic Ancestry of the Fungal Clade Ustilaginomycotina.</title>
        <authorList>
            <person name="Kijpornyongpan T."/>
            <person name="Mondo S.J."/>
            <person name="Barry K."/>
            <person name="Sandor L."/>
            <person name="Lee J."/>
            <person name="Lipzen A."/>
            <person name="Pangilinan J."/>
            <person name="LaButti K."/>
            <person name="Hainaut M."/>
            <person name="Henrissat B."/>
            <person name="Grigoriev I.V."/>
            <person name="Spatafora J.W."/>
            <person name="Aime M.C."/>
        </authorList>
    </citation>
    <scope>NUCLEOTIDE SEQUENCE [LARGE SCALE GENOMIC DNA]</scope>
    <source>
        <strain evidence="7 8">MCA 3645</strain>
    </source>
</reference>
<dbReference type="GO" id="GO:0005634">
    <property type="term" value="C:nucleus"/>
    <property type="evidence" value="ECO:0007669"/>
    <property type="project" value="TreeGrafter"/>
</dbReference>
<dbReference type="CDD" id="cd18793">
    <property type="entry name" value="SF2_C_SNF"/>
    <property type="match status" value="1"/>
</dbReference>
<dbReference type="PANTHER" id="PTHR45629:SF7">
    <property type="entry name" value="DNA EXCISION REPAIR PROTEIN ERCC-6-RELATED"/>
    <property type="match status" value="1"/>
</dbReference>
<dbReference type="InParanoid" id="A0A317XMZ3"/>
<name>A0A317XMZ3_9BASI</name>
<dbReference type="InterPro" id="IPR049730">
    <property type="entry name" value="SNF2/RAD54-like_C"/>
</dbReference>
<dbReference type="InterPro" id="IPR050496">
    <property type="entry name" value="SNF2_RAD54_helicase_repair"/>
</dbReference>
<dbReference type="FunFam" id="3.40.50.10810:FF:000020">
    <property type="entry name" value="DNA repair and recombination protein RAD54B"/>
    <property type="match status" value="1"/>
</dbReference>
<feature type="region of interest" description="Disordered" evidence="4">
    <location>
        <begin position="1"/>
        <end position="66"/>
    </location>
</feature>
<evidence type="ECO:0000256" key="1">
    <source>
        <dbReference type="ARBA" id="ARBA00022741"/>
    </source>
</evidence>
<dbReference type="OrthoDB" id="413460at2759"/>
<dbReference type="PANTHER" id="PTHR45629">
    <property type="entry name" value="SNF2/RAD54 FAMILY MEMBER"/>
    <property type="match status" value="1"/>
</dbReference>
<dbReference type="InterPro" id="IPR038718">
    <property type="entry name" value="SNF2-like_sf"/>
</dbReference>
<evidence type="ECO:0000259" key="5">
    <source>
        <dbReference type="PROSITE" id="PS51192"/>
    </source>
</evidence>
<gene>
    <name evidence="7" type="ORF">BCV70DRAFT_139465</name>
</gene>
<sequence>SSSSVKKARLILPTQGTDAYDDDAEDHAAELSPSAGGVPPSHAYLLSRNQPSDRGPASATLEPTTAPPQAGPYYLCTWRKPQARKHKTWDGDAILVVRDAGNKCALICAETGKILVGSANFPYGELSSGDAMALGGKEVEVDRRIDQAEYRKLIAVTRGELSPAKVGPPPTAQRTPQSRAFVPPVKRSAIKPVDLNMLKPASTTSFYGKPPPRSEDAVQQQSRSSSPVKPSGLVNPGQGKVPHPRFDPNAEGAVVMMRPDKRHQARHNRRGLPVVDVVLDPQLTKSLRPHQVEGVKFLYERVLGMHANGEKGHGAILADEMGLGKTLQTIALILTLVKQSCYYTPQSCAMERVMIVCPLTLVKNWKREFRKWIGNNALNVLCIDETRNKQDVERFVRSKTYHVLVIGYEKLRSCVDILKDAQPPIDLLVCDEGHRLKSKNTKTAEAFKELHIECRIILSGTPIQNDLSEFYAMVDFVSPTLLNTYEKFKSIFEEPIMRSRAQHCSREVRALGRARADALKAITNDVILRRTADILVNYLPPKREMVLFCSPSREQLQIYRSILGSHVVRSILRGDPGNSLVQIGVLRKLCNTPELLLKDAESEADTVTKTLLGDTMRLFPANAVRNEARYSGKLMCVVDLLRIIRTHTVDDKVVLVSNFTSTLDIVEAMMRKLRYPIVRLDGKTPQDERMEIVNRFNREGRDGKDGSFVFLLSAKSGGVGLNLIGANRLILLDSDWNPSTDLQAMARIHRDGQKKTCYIYRMLLSGTMDEKIYMRQISKLGLSDSLMNTDRGSKSSDTFSQEDLKDIFTLHTDTACISHQMLDCDCDRKGGGASALAAAAAAGGDVDAMAADTQDTQSSDDLPGFVAASQHVIDSEARNKADRRKKLVALHKWDHYDCVRNPDAFEDDDIVAKVIREKQTASTTVPAEAKRPKSPTTGIKAEHRDDDDDAWATSMLDRTDDLFFDDGKDEALDEVDADALVAASDGLDMDHVEPGRILFVFSKTT</sequence>
<keyword evidence="2" id="KW-0378">Hydrolase</keyword>
<feature type="domain" description="Helicase ATP-binding" evidence="5">
    <location>
        <begin position="306"/>
        <end position="480"/>
    </location>
</feature>
<dbReference type="GO" id="GO:0005524">
    <property type="term" value="F:ATP binding"/>
    <property type="evidence" value="ECO:0007669"/>
    <property type="project" value="InterPro"/>
</dbReference>
<dbReference type="InterPro" id="IPR014001">
    <property type="entry name" value="Helicase_ATP-bd"/>
</dbReference>
<evidence type="ECO:0000259" key="6">
    <source>
        <dbReference type="PROSITE" id="PS51194"/>
    </source>
</evidence>
<feature type="region of interest" description="Disordered" evidence="4">
    <location>
        <begin position="201"/>
        <end position="246"/>
    </location>
</feature>
<dbReference type="InterPro" id="IPR000330">
    <property type="entry name" value="SNF2_N"/>
</dbReference>
<dbReference type="Pfam" id="PF00271">
    <property type="entry name" value="Helicase_C"/>
    <property type="match status" value="1"/>
</dbReference>
<dbReference type="GO" id="GO:0015616">
    <property type="term" value="F:DNA translocase activity"/>
    <property type="evidence" value="ECO:0007669"/>
    <property type="project" value="TreeGrafter"/>
</dbReference>
<dbReference type="Gene3D" id="1.20.120.850">
    <property type="entry name" value="SWI2/SNF2 ATPases, N-terminal domain"/>
    <property type="match status" value="1"/>
</dbReference>
<evidence type="ECO:0000313" key="8">
    <source>
        <dbReference type="Proteomes" id="UP000246740"/>
    </source>
</evidence>
<evidence type="ECO:0000256" key="3">
    <source>
        <dbReference type="ARBA" id="ARBA00022840"/>
    </source>
</evidence>
<dbReference type="SUPFAM" id="SSF52540">
    <property type="entry name" value="P-loop containing nucleoside triphosphate hydrolases"/>
    <property type="match status" value="2"/>
</dbReference>
<feature type="region of interest" description="Disordered" evidence="4">
    <location>
        <begin position="161"/>
        <end position="181"/>
    </location>
</feature>
<dbReference type="GO" id="GO:0016787">
    <property type="term" value="F:hydrolase activity"/>
    <property type="evidence" value="ECO:0007669"/>
    <property type="project" value="UniProtKB-KW"/>
</dbReference>
<keyword evidence="1" id="KW-0547">Nucleotide-binding</keyword>
<feature type="non-terminal residue" evidence="7">
    <location>
        <position position="1"/>
    </location>
</feature>
<dbReference type="InterPro" id="IPR001650">
    <property type="entry name" value="Helicase_C-like"/>
</dbReference>
<evidence type="ECO:0000313" key="7">
    <source>
        <dbReference type="EMBL" id="PWY99646.1"/>
    </source>
</evidence>